<evidence type="ECO:0000313" key="1">
    <source>
        <dbReference type="EMBL" id="SCC23623.1"/>
    </source>
</evidence>
<gene>
    <name evidence="1" type="ORF">GA0061071_10971</name>
</gene>
<dbReference type="AlphaFoldDB" id="A0A1C4CX34"/>
<dbReference type="Proteomes" id="UP000198975">
    <property type="component" value="Unassembled WGS sequence"/>
</dbReference>
<protein>
    <submittedName>
        <fullName evidence="1">Uncharacterized protein</fullName>
    </submittedName>
</protein>
<keyword evidence="2" id="KW-1185">Reference proteome</keyword>
<accession>A0A1C4CX34</accession>
<proteinExistence type="predicted"/>
<organism evidence="1 2">
    <name type="scientific">Kosakonia oryzendophytica</name>
    <dbReference type="NCBI Taxonomy" id="1005665"/>
    <lineage>
        <taxon>Bacteria</taxon>
        <taxon>Pseudomonadati</taxon>
        <taxon>Pseudomonadota</taxon>
        <taxon>Gammaproteobacteria</taxon>
        <taxon>Enterobacterales</taxon>
        <taxon>Enterobacteriaceae</taxon>
        <taxon>Kosakonia</taxon>
    </lineage>
</organism>
<reference evidence="2" key="1">
    <citation type="submission" date="2016-08" db="EMBL/GenBank/DDBJ databases">
        <authorList>
            <person name="Varghese N."/>
            <person name="Submissions Spin"/>
        </authorList>
    </citation>
    <scope>NUCLEOTIDE SEQUENCE [LARGE SCALE GENOMIC DNA]</scope>
    <source>
        <strain evidence="2">REICA_082</strain>
    </source>
</reference>
<dbReference type="EMBL" id="FMAY01000009">
    <property type="protein sequence ID" value="SCC23623.1"/>
    <property type="molecule type" value="Genomic_DNA"/>
</dbReference>
<name>A0A1C4CX34_9ENTR</name>
<evidence type="ECO:0000313" key="2">
    <source>
        <dbReference type="Proteomes" id="UP000198975"/>
    </source>
</evidence>
<dbReference type="OrthoDB" id="6492266at2"/>
<dbReference type="RefSeq" id="WP_088237469.1">
    <property type="nucleotide sequence ID" value="NZ_FMAY01000009.1"/>
</dbReference>
<sequence>MTAEYLNPEQTLQNFFLLESAFAFHDQTQPPTVYAYGRFTPDLILDMQNTPVSALHLITSPGGGLATFISPQLPVDQEAIVAWIEQHIAPGLQNVQLMQCESQIALGLRFVNSADGTSRRLEFSEAKLALTHAESSQLAGAIQGTANQVFLNTLTTFLVICQADGALAADWLAFLRLAVTQGIRQTPELIALINQQIDAGAITFTHHYANSPSAETQALVRSELVNLAALLTGNTLKNVNNIDQLPSHITYDITYSHSVPQRYLLEYDQDLAPLLSQLPFDTIVSYSPTPLPEPSRPDKPVEHTRCTVQLGFKASEYKITAIELRWGSQTQAMQWPSFPPVTLENEGSPGDITLTVTFADYSTFSKSLFWQKDITLWPADIGVNTVVFDASHLATVFASINGSATWIPATSSLKKVSTSFQFSGNQWQSTWLLNTHAENLNGRIEYRWEGVPASHWSKKYESGPQQSTVSPIVLQYIK</sequence>